<organism evidence="2 3">
    <name type="scientific">Characodon lateralis</name>
    <dbReference type="NCBI Taxonomy" id="208331"/>
    <lineage>
        <taxon>Eukaryota</taxon>
        <taxon>Metazoa</taxon>
        <taxon>Chordata</taxon>
        <taxon>Craniata</taxon>
        <taxon>Vertebrata</taxon>
        <taxon>Euteleostomi</taxon>
        <taxon>Actinopterygii</taxon>
        <taxon>Neopterygii</taxon>
        <taxon>Teleostei</taxon>
        <taxon>Neoteleostei</taxon>
        <taxon>Acanthomorphata</taxon>
        <taxon>Ovalentaria</taxon>
        <taxon>Atherinomorphae</taxon>
        <taxon>Cyprinodontiformes</taxon>
        <taxon>Goodeidae</taxon>
        <taxon>Characodon</taxon>
    </lineage>
</organism>
<reference evidence="2 3" key="1">
    <citation type="submission" date="2021-06" db="EMBL/GenBank/DDBJ databases">
        <authorList>
            <person name="Palmer J.M."/>
        </authorList>
    </citation>
    <scope>NUCLEOTIDE SEQUENCE [LARGE SCALE GENOMIC DNA]</scope>
    <source>
        <strain evidence="2 3">CL_MEX2019</strain>
        <tissue evidence="2">Muscle</tissue>
    </source>
</reference>
<keyword evidence="3" id="KW-1185">Reference proteome</keyword>
<feature type="compositionally biased region" description="Basic and acidic residues" evidence="1">
    <location>
        <begin position="109"/>
        <end position="120"/>
    </location>
</feature>
<dbReference type="EMBL" id="JAHUTJ010068409">
    <property type="protein sequence ID" value="MED6291571.1"/>
    <property type="molecule type" value="Genomic_DNA"/>
</dbReference>
<gene>
    <name evidence="2" type="ORF">CHARACLAT_025001</name>
</gene>
<feature type="region of interest" description="Disordered" evidence="1">
    <location>
        <begin position="68"/>
        <end position="120"/>
    </location>
</feature>
<evidence type="ECO:0000256" key="1">
    <source>
        <dbReference type="SAM" id="MobiDB-lite"/>
    </source>
</evidence>
<name>A0ABU7EXQ3_9TELE</name>
<sequence length="141" mass="15719">MLSWTELLDFIFGRKNKGRHRVRGSWRSRNYVVSDDRSLERDSSFLTPALGKEAAFLSTPLLPILSSTPAASSEMSSPPTTGDSTSSSCVSIRKRRRLAASPGGLHWNSEAKLRSEPHSKPQSDMILLNHFISFAHPEHQD</sequence>
<evidence type="ECO:0000313" key="2">
    <source>
        <dbReference type="EMBL" id="MED6291571.1"/>
    </source>
</evidence>
<dbReference type="Proteomes" id="UP001352852">
    <property type="component" value="Unassembled WGS sequence"/>
</dbReference>
<protein>
    <submittedName>
        <fullName evidence="2">Uncharacterized protein</fullName>
    </submittedName>
</protein>
<evidence type="ECO:0000313" key="3">
    <source>
        <dbReference type="Proteomes" id="UP001352852"/>
    </source>
</evidence>
<feature type="compositionally biased region" description="Low complexity" evidence="1">
    <location>
        <begin position="68"/>
        <end position="88"/>
    </location>
</feature>
<proteinExistence type="predicted"/>
<comment type="caution">
    <text evidence="2">The sequence shown here is derived from an EMBL/GenBank/DDBJ whole genome shotgun (WGS) entry which is preliminary data.</text>
</comment>
<accession>A0ABU7EXQ3</accession>